<dbReference type="InterPro" id="IPR038449">
    <property type="entry name" value="SirA_sf"/>
</dbReference>
<reference evidence="1 2" key="1">
    <citation type="submission" date="2021-01" db="EMBL/GenBank/DDBJ databases">
        <title>Genomic Encyclopedia of Type Strains, Phase IV (KMG-IV): sequencing the most valuable type-strain genomes for metagenomic binning, comparative biology and taxonomic classification.</title>
        <authorList>
            <person name="Goeker M."/>
        </authorList>
    </citation>
    <scope>NUCLEOTIDE SEQUENCE [LARGE SCALE GENOMIC DNA]</scope>
    <source>
        <strain evidence="1 2">DSM 25540</strain>
    </source>
</reference>
<dbReference type="InterPro" id="IPR019683">
    <property type="entry name" value="SirA"/>
</dbReference>
<name>A0ABS2PBA1_9BACL</name>
<evidence type="ECO:0000313" key="2">
    <source>
        <dbReference type="Proteomes" id="UP000741863"/>
    </source>
</evidence>
<dbReference type="Pfam" id="PF10747">
    <property type="entry name" value="SirA"/>
    <property type="match status" value="1"/>
</dbReference>
<comment type="caution">
    <text evidence="1">The sequence shown here is derived from an EMBL/GenBank/DDBJ whole genome shotgun (WGS) entry which is preliminary data.</text>
</comment>
<dbReference type="Proteomes" id="UP000741863">
    <property type="component" value="Unassembled WGS sequence"/>
</dbReference>
<dbReference type="EMBL" id="JAFBEC010000004">
    <property type="protein sequence ID" value="MBM7632690.1"/>
    <property type="molecule type" value="Genomic_DNA"/>
</dbReference>
<sequence>MHRYDIYLLKTEYANSFVRAEDKLFRLFKEYETVKPLYEIVKKQIDYICRPLSMDEITEQLPFHKKKIAGGKVIFIEHNQEMKMSISEQRIQLWSEEGLDDEWPWFDTLQSLDPYFFACDVQREKYGWLKPVKFKSLLI</sequence>
<gene>
    <name evidence="1" type="ORF">JOD17_001784</name>
</gene>
<dbReference type="RefSeq" id="WP_169962389.1">
    <property type="nucleotide sequence ID" value="NZ_JAFBEC010000004.1"/>
</dbReference>
<dbReference type="Gene3D" id="3.30.310.250">
    <property type="entry name" value="Sporulation inhibitor of replication protein SirA"/>
    <property type="match status" value="1"/>
</dbReference>
<evidence type="ECO:0008006" key="3">
    <source>
        <dbReference type="Google" id="ProtNLM"/>
    </source>
</evidence>
<keyword evidence="2" id="KW-1185">Reference proteome</keyword>
<organism evidence="1 2">
    <name type="scientific">Geomicrobium sediminis</name>
    <dbReference type="NCBI Taxonomy" id="1347788"/>
    <lineage>
        <taxon>Bacteria</taxon>
        <taxon>Bacillati</taxon>
        <taxon>Bacillota</taxon>
        <taxon>Bacilli</taxon>
        <taxon>Bacillales</taxon>
        <taxon>Geomicrobium</taxon>
    </lineage>
</organism>
<evidence type="ECO:0000313" key="1">
    <source>
        <dbReference type="EMBL" id="MBM7632690.1"/>
    </source>
</evidence>
<proteinExistence type="predicted"/>
<accession>A0ABS2PBA1</accession>
<protein>
    <recommendedName>
        <fullName evidence="3">Sporulation inhibitor of replication protein SirA</fullName>
    </recommendedName>
</protein>